<evidence type="ECO:0000256" key="5">
    <source>
        <dbReference type="SAM" id="SignalP"/>
    </source>
</evidence>
<gene>
    <name evidence="7" type="ORF">QBC38DRAFT_483935</name>
</gene>
<evidence type="ECO:0000313" key="8">
    <source>
        <dbReference type="Proteomes" id="UP001301958"/>
    </source>
</evidence>
<keyword evidence="4" id="KW-0812">Transmembrane</keyword>
<dbReference type="Proteomes" id="UP001301958">
    <property type="component" value="Unassembled WGS sequence"/>
</dbReference>
<dbReference type="Pfam" id="PF00026">
    <property type="entry name" value="Asp"/>
    <property type="match status" value="1"/>
</dbReference>
<reference evidence="7" key="2">
    <citation type="submission" date="2023-05" db="EMBL/GenBank/DDBJ databases">
        <authorList>
            <consortium name="Lawrence Berkeley National Laboratory"/>
            <person name="Steindorff A."/>
            <person name="Hensen N."/>
            <person name="Bonometti L."/>
            <person name="Westerberg I."/>
            <person name="Brannstrom I.O."/>
            <person name="Guillou S."/>
            <person name="Cros-Aarteil S."/>
            <person name="Calhoun S."/>
            <person name="Haridas S."/>
            <person name="Kuo A."/>
            <person name="Mondo S."/>
            <person name="Pangilinan J."/>
            <person name="Riley R."/>
            <person name="Labutti K."/>
            <person name="Andreopoulos B."/>
            <person name="Lipzen A."/>
            <person name="Chen C."/>
            <person name="Yanf M."/>
            <person name="Daum C."/>
            <person name="Ng V."/>
            <person name="Clum A."/>
            <person name="Ohm R."/>
            <person name="Martin F."/>
            <person name="Silar P."/>
            <person name="Natvig D."/>
            <person name="Lalanne C."/>
            <person name="Gautier V."/>
            <person name="Ament-Velasquez S.L."/>
            <person name="Kruys A."/>
            <person name="Hutchinson M.I."/>
            <person name="Powell A.J."/>
            <person name="Barry K."/>
            <person name="Miller A.N."/>
            <person name="Grigoriev I.V."/>
            <person name="Debuchy R."/>
            <person name="Gladieux P."/>
            <person name="Thoren M.H."/>
            <person name="Johannesson H."/>
        </authorList>
    </citation>
    <scope>NUCLEOTIDE SEQUENCE</scope>
    <source>
        <strain evidence="7">CBS 990.96</strain>
    </source>
</reference>
<dbReference type="GO" id="GO:0006508">
    <property type="term" value="P:proteolysis"/>
    <property type="evidence" value="ECO:0007669"/>
    <property type="project" value="InterPro"/>
</dbReference>
<feature type="compositionally biased region" description="Basic and acidic residues" evidence="3">
    <location>
        <begin position="649"/>
        <end position="664"/>
    </location>
</feature>
<evidence type="ECO:0000256" key="2">
    <source>
        <dbReference type="PIRSR" id="PIRSR601461-2"/>
    </source>
</evidence>
<dbReference type="PANTHER" id="PTHR47966:SF73">
    <property type="entry name" value="PEPTIDASE A1 DOMAIN-CONTAINING PROTEIN"/>
    <property type="match status" value="1"/>
</dbReference>
<dbReference type="EMBL" id="MU865376">
    <property type="protein sequence ID" value="KAK4225054.1"/>
    <property type="molecule type" value="Genomic_DNA"/>
</dbReference>
<dbReference type="Gene3D" id="2.40.70.10">
    <property type="entry name" value="Acid Proteases"/>
    <property type="match status" value="2"/>
</dbReference>
<feature type="region of interest" description="Disordered" evidence="3">
    <location>
        <begin position="587"/>
        <end position="664"/>
    </location>
</feature>
<dbReference type="AlphaFoldDB" id="A0AAN7BKI8"/>
<name>A0AAN7BKI8_9PEZI</name>
<dbReference type="InterPro" id="IPR021109">
    <property type="entry name" value="Peptidase_aspartic_dom_sf"/>
</dbReference>
<evidence type="ECO:0000256" key="4">
    <source>
        <dbReference type="SAM" id="Phobius"/>
    </source>
</evidence>
<reference evidence="7" key="1">
    <citation type="journal article" date="2023" name="Mol. Phylogenet. Evol.">
        <title>Genome-scale phylogeny and comparative genomics of the fungal order Sordariales.</title>
        <authorList>
            <person name="Hensen N."/>
            <person name="Bonometti L."/>
            <person name="Westerberg I."/>
            <person name="Brannstrom I.O."/>
            <person name="Guillou S."/>
            <person name="Cros-Aarteil S."/>
            <person name="Calhoun S."/>
            <person name="Haridas S."/>
            <person name="Kuo A."/>
            <person name="Mondo S."/>
            <person name="Pangilinan J."/>
            <person name="Riley R."/>
            <person name="LaButti K."/>
            <person name="Andreopoulos B."/>
            <person name="Lipzen A."/>
            <person name="Chen C."/>
            <person name="Yan M."/>
            <person name="Daum C."/>
            <person name="Ng V."/>
            <person name="Clum A."/>
            <person name="Steindorff A."/>
            <person name="Ohm R.A."/>
            <person name="Martin F."/>
            <person name="Silar P."/>
            <person name="Natvig D.O."/>
            <person name="Lalanne C."/>
            <person name="Gautier V."/>
            <person name="Ament-Velasquez S.L."/>
            <person name="Kruys A."/>
            <person name="Hutchinson M.I."/>
            <person name="Powell A.J."/>
            <person name="Barry K."/>
            <person name="Miller A.N."/>
            <person name="Grigoriev I.V."/>
            <person name="Debuchy R."/>
            <person name="Gladieux P."/>
            <person name="Hiltunen Thoren M."/>
            <person name="Johannesson H."/>
        </authorList>
    </citation>
    <scope>NUCLEOTIDE SEQUENCE</scope>
    <source>
        <strain evidence="7">CBS 990.96</strain>
    </source>
</reference>
<organism evidence="7 8">
    <name type="scientific">Podospora fimiseda</name>
    <dbReference type="NCBI Taxonomy" id="252190"/>
    <lineage>
        <taxon>Eukaryota</taxon>
        <taxon>Fungi</taxon>
        <taxon>Dikarya</taxon>
        <taxon>Ascomycota</taxon>
        <taxon>Pezizomycotina</taxon>
        <taxon>Sordariomycetes</taxon>
        <taxon>Sordariomycetidae</taxon>
        <taxon>Sordariales</taxon>
        <taxon>Podosporaceae</taxon>
        <taxon>Podospora</taxon>
    </lineage>
</organism>
<proteinExistence type="inferred from homology"/>
<evidence type="ECO:0000256" key="1">
    <source>
        <dbReference type="ARBA" id="ARBA00007447"/>
    </source>
</evidence>
<protein>
    <submittedName>
        <fullName evidence="7">Aspartic peptidase domain-containing protein</fullName>
    </submittedName>
</protein>
<feature type="transmembrane region" description="Helical" evidence="4">
    <location>
        <begin position="533"/>
        <end position="557"/>
    </location>
</feature>
<keyword evidence="4" id="KW-1133">Transmembrane helix</keyword>
<feature type="chain" id="PRO_5042919102" evidence="5">
    <location>
        <begin position="27"/>
        <end position="664"/>
    </location>
</feature>
<dbReference type="PANTHER" id="PTHR47966">
    <property type="entry name" value="BETA-SITE APP-CLEAVING ENZYME, ISOFORM A-RELATED"/>
    <property type="match status" value="1"/>
</dbReference>
<evidence type="ECO:0000256" key="3">
    <source>
        <dbReference type="SAM" id="MobiDB-lite"/>
    </source>
</evidence>
<comment type="similarity">
    <text evidence="1">Belongs to the peptidase A1 family.</text>
</comment>
<evidence type="ECO:0000259" key="6">
    <source>
        <dbReference type="PROSITE" id="PS51767"/>
    </source>
</evidence>
<sequence length="664" mass="71447">MASTRLSAIALYLLAAATTTTNVVNAHVLVPFSQNTEHHAEESRHQLSARAENSVGTKLTSNIYSWLVKAAVGTPPQEVSLIINPSVGHTWVPDGSRSTCRGYQTTRDCEQYRRWPEYYTYDPSDWADNSPTCIDGKVNTTGTCKWGSYLSKDSSTYLPPNSRTPTFRQETVDGFVISGSNFTDKLKVGDIELDDYPMGIAYSSRQPLGVLGLGRNGSVEGYTGFYVNFIDRLVRESKIKSPAYSIWLDNPEGTSGNLLFGAVDKAKYEGDLLRLDADTSTSSYWQTFNVDVHSINGTKGSGEAMAPIRSNDFPLTAAISPGEVYSYLPEIITDNIASMVGASYNKDLYLMTIPCDAATKNPASFKFRLNSEGGPVINVETADLVLPLEMELSKSSSSASDLPDNTCIFGIQKWYSSSSSSSSSSSYTSSSYYSNIGSALLKRTYMVFDVANREIAIAPVKFSASSSDVVPFSKWGAYIPSSRAFDSSITCAEDEYIYYGTCYGKDGSRSSGGNGRNSYGYPSMDGTEHWRQVALGVGVTFGVLLLIAVIAATVVCVRRAKSKKAQGKEADVEGGESSGDEITASARAVPGAPSADQTLPLVQEGRETSPTVPQLPALAVTPPPAQEPRPNSDAVSAVSDEPAQAEQATVKDPKEKGKEVDTSS</sequence>
<dbReference type="InterPro" id="IPR001461">
    <property type="entry name" value="Aspartic_peptidase_A1"/>
</dbReference>
<keyword evidence="5" id="KW-0732">Signal</keyword>
<keyword evidence="4" id="KW-0472">Membrane</keyword>
<feature type="signal peptide" evidence="5">
    <location>
        <begin position="1"/>
        <end position="26"/>
    </location>
</feature>
<comment type="caution">
    <text evidence="7">The sequence shown here is derived from an EMBL/GenBank/DDBJ whole genome shotgun (WGS) entry which is preliminary data.</text>
</comment>
<dbReference type="PROSITE" id="PS51767">
    <property type="entry name" value="PEPTIDASE_A1"/>
    <property type="match status" value="1"/>
</dbReference>
<dbReference type="InterPro" id="IPR033121">
    <property type="entry name" value="PEPTIDASE_A1"/>
</dbReference>
<dbReference type="SUPFAM" id="SSF50630">
    <property type="entry name" value="Acid proteases"/>
    <property type="match status" value="1"/>
</dbReference>
<evidence type="ECO:0000313" key="7">
    <source>
        <dbReference type="EMBL" id="KAK4225054.1"/>
    </source>
</evidence>
<dbReference type="PRINTS" id="PR00792">
    <property type="entry name" value="PEPSIN"/>
</dbReference>
<keyword evidence="2" id="KW-1015">Disulfide bond</keyword>
<dbReference type="GO" id="GO:0004190">
    <property type="term" value="F:aspartic-type endopeptidase activity"/>
    <property type="evidence" value="ECO:0007669"/>
    <property type="project" value="InterPro"/>
</dbReference>
<feature type="disulfide bond" evidence="2">
    <location>
        <begin position="355"/>
        <end position="407"/>
    </location>
</feature>
<feature type="domain" description="Peptidase A1" evidence="6">
    <location>
        <begin position="66"/>
        <end position="458"/>
    </location>
</feature>
<accession>A0AAN7BKI8</accession>
<keyword evidence="8" id="KW-1185">Reference proteome</keyword>